<keyword evidence="1" id="KW-1133">Transmembrane helix</keyword>
<dbReference type="EMBL" id="JAECVU010000001">
    <property type="protein sequence ID" value="MBH8587405.1"/>
    <property type="molecule type" value="Genomic_DNA"/>
</dbReference>
<feature type="transmembrane region" description="Helical" evidence="1">
    <location>
        <begin position="164"/>
        <end position="184"/>
    </location>
</feature>
<accession>A0ABS0QDQ7</accession>
<feature type="transmembrane region" description="Helical" evidence="1">
    <location>
        <begin position="141"/>
        <end position="158"/>
    </location>
</feature>
<keyword evidence="3" id="KW-0378">Hydrolase</keyword>
<feature type="transmembrane region" description="Helical" evidence="1">
    <location>
        <begin position="53"/>
        <end position="76"/>
    </location>
</feature>
<keyword evidence="1" id="KW-0472">Membrane</keyword>
<dbReference type="GO" id="GO:0008237">
    <property type="term" value="F:metallopeptidase activity"/>
    <property type="evidence" value="ECO:0007669"/>
    <property type="project" value="UniProtKB-KW"/>
</dbReference>
<feature type="transmembrane region" description="Helical" evidence="1">
    <location>
        <begin position="88"/>
        <end position="107"/>
    </location>
</feature>
<evidence type="ECO:0000313" key="3">
    <source>
        <dbReference type="EMBL" id="MBH8587405.1"/>
    </source>
</evidence>
<sequence>MREHASKDSSPAAKQVLFAFYITQLLLFAISAVALWWQEKSLEHLFSFHDIHMWLWGIGAGGLILSIDAVLMACVPKSWLDDGGLNQLLFENRSVVHVLVIAVVAAVSEEMFFRGVLQEWLGIWMTSVVFVLLHTRYLKKWLLVAAVFAISAGLGWLTECFGNITPAVIAHGLIDFVSGLFIRYRAKGGRKLKT</sequence>
<protein>
    <submittedName>
        <fullName evidence="3">CPBP family intramembrane metalloprotease</fullName>
    </submittedName>
</protein>
<dbReference type="InterPro" id="IPR003675">
    <property type="entry name" value="Rce1/LyrA-like_dom"/>
</dbReference>
<keyword evidence="4" id="KW-1185">Reference proteome</keyword>
<evidence type="ECO:0000313" key="4">
    <source>
        <dbReference type="Proteomes" id="UP000641910"/>
    </source>
</evidence>
<evidence type="ECO:0000256" key="1">
    <source>
        <dbReference type="SAM" id="Phobius"/>
    </source>
</evidence>
<name>A0ABS0QDQ7_THEVU</name>
<keyword evidence="1" id="KW-0812">Transmembrane</keyword>
<keyword evidence="3" id="KW-0645">Protease</keyword>
<feature type="domain" description="CAAX prenyl protease 2/Lysostaphin resistance protein A-like" evidence="2">
    <location>
        <begin position="94"/>
        <end position="177"/>
    </location>
</feature>
<dbReference type="Proteomes" id="UP000641910">
    <property type="component" value="Unassembled WGS sequence"/>
</dbReference>
<organism evidence="3 4">
    <name type="scientific">Thermoactinomyces vulgaris</name>
    <dbReference type="NCBI Taxonomy" id="2026"/>
    <lineage>
        <taxon>Bacteria</taxon>
        <taxon>Bacillati</taxon>
        <taxon>Bacillota</taxon>
        <taxon>Bacilli</taxon>
        <taxon>Bacillales</taxon>
        <taxon>Thermoactinomycetaceae</taxon>
        <taxon>Thermoactinomyces</taxon>
    </lineage>
</organism>
<comment type="caution">
    <text evidence="3">The sequence shown here is derived from an EMBL/GenBank/DDBJ whole genome shotgun (WGS) entry which is preliminary data.</text>
</comment>
<dbReference type="RefSeq" id="WP_049719982.1">
    <property type="nucleotide sequence ID" value="NZ_CP036487.1"/>
</dbReference>
<reference evidence="3 4" key="1">
    <citation type="submission" date="2020-12" db="EMBL/GenBank/DDBJ databases">
        <title>WGS of Thermoactinomyces spp.</title>
        <authorList>
            <person name="Cheng K."/>
        </authorList>
    </citation>
    <scope>NUCLEOTIDE SEQUENCE [LARGE SCALE GENOMIC DNA]</scope>
    <source>
        <strain evidence="4">CICC 10650\ACCC 41061</strain>
    </source>
</reference>
<keyword evidence="3" id="KW-0482">Metalloprotease</keyword>
<feature type="transmembrane region" description="Helical" evidence="1">
    <location>
        <begin position="16"/>
        <end position="37"/>
    </location>
</feature>
<evidence type="ECO:0000259" key="2">
    <source>
        <dbReference type="Pfam" id="PF02517"/>
    </source>
</evidence>
<gene>
    <name evidence="3" type="ORF">I8U22_01045</name>
</gene>
<proteinExistence type="predicted"/>
<feature type="transmembrane region" description="Helical" evidence="1">
    <location>
        <begin position="113"/>
        <end position="134"/>
    </location>
</feature>
<dbReference type="Pfam" id="PF02517">
    <property type="entry name" value="Rce1-like"/>
    <property type="match status" value="1"/>
</dbReference>